<proteinExistence type="predicted"/>
<dbReference type="Gene3D" id="1.10.287.130">
    <property type="match status" value="1"/>
</dbReference>
<dbReference type="InterPro" id="IPR004358">
    <property type="entry name" value="Sig_transdc_His_kin-like_C"/>
</dbReference>
<reference evidence="5" key="1">
    <citation type="submission" date="2020-07" db="EMBL/GenBank/DDBJ databases">
        <title>Huge and variable diversity of episymbiotic CPR bacteria and DPANN archaea in groundwater ecosystems.</title>
        <authorList>
            <person name="He C.Y."/>
            <person name="Keren R."/>
            <person name="Whittaker M."/>
            <person name="Farag I.F."/>
            <person name="Doudna J."/>
            <person name="Cate J.H.D."/>
            <person name="Banfield J.F."/>
        </authorList>
    </citation>
    <scope>NUCLEOTIDE SEQUENCE</scope>
    <source>
        <strain evidence="5">NC_groundwater_973_Pr1_S-0.2um_54_13</strain>
    </source>
</reference>
<sequence length="236" mass="25652">MSIDGDLATHRDHLYKQMLTAISHDLKTPLATVIGSLEIYRRMENALTKEKRDGLIHSALMEAYRLDGFITNILDITRLESGMIRVRPETCDLGTLINDCIIQLGPRRNGCKIALQSTGSDLVRADPVLFSRALKLVLENAVKFGGSNPEIQVAYGNDVDGVRVCISDRGPGLPPGKEEEVFSKYTRYAKADQQSAGYGLGLAICRQLMTAQGGTVKAENIATGGAAFTFHLPVAC</sequence>
<dbReference type="GO" id="GO:0000155">
    <property type="term" value="F:phosphorelay sensor kinase activity"/>
    <property type="evidence" value="ECO:0007669"/>
    <property type="project" value="InterPro"/>
</dbReference>
<dbReference type="InterPro" id="IPR036890">
    <property type="entry name" value="HATPase_C_sf"/>
</dbReference>
<keyword evidence="5" id="KW-0418">Kinase</keyword>
<keyword evidence="3" id="KW-0597">Phosphoprotein</keyword>
<dbReference type="SUPFAM" id="SSF47384">
    <property type="entry name" value="Homodimeric domain of signal transducing histidine kinase"/>
    <property type="match status" value="1"/>
</dbReference>
<evidence type="ECO:0000256" key="2">
    <source>
        <dbReference type="ARBA" id="ARBA00012438"/>
    </source>
</evidence>
<dbReference type="SMART" id="SM00387">
    <property type="entry name" value="HATPase_c"/>
    <property type="match status" value="1"/>
</dbReference>
<feature type="domain" description="Histidine kinase" evidence="4">
    <location>
        <begin position="21"/>
        <end position="236"/>
    </location>
</feature>
<evidence type="ECO:0000256" key="1">
    <source>
        <dbReference type="ARBA" id="ARBA00000085"/>
    </source>
</evidence>
<dbReference type="AlphaFoldDB" id="A0A932QXS2"/>
<dbReference type="InterPro" id="IPR052023">
    <property type="entry name" value="Histidine_kinase_KdpD"/>
</dbReference>
<accession>A0A932QXS2</accession>
<dbReference type="PANTHER" id="PTHR45569:SF1">
    <property type="entry name" value="SENSOR PROTEIN KDPD"/>
    <property type="match status" value="1"/>
</dbReference>
<organism evidence="5 6">
    <name type="scientific">Candidatus Sungiibacteriota bacterium</name>
    <dbReference type="NCBI Taxonomy" id="2750080"/>
    <lineage>
        <taxon>Bacteria</taxon>
        <taxon>Candidatus Sungiibacteriota</taxon>
    </lineage>
</organism>
<comment type="caution">
    <text evidence="5">The sequence shown here is derived from an EMBL/GenBank/DDBJ whole genome shotgun (WGS) entry which is preliminary data.</text>
</comment>
<evidence type="ECO:0000256" key="3">
    <source>
        <dbReference type="ARBA" id="ARBA00022553"/>
    </source>
</evidence>
<dbReference type="GO" id="GO:0005886">
    <property type="term" value="C:plasma membrane"/>
    <property type="evidence" value="ECO:0007669"/>
    <property type="project" value="TreeGrafter"/>
</dbReference>
<dbReference type="EMBL" id="JACQCR010000003">
    <property type="protein sequence ID" value="MBI3630737.1"/>
    <property type="molecule type" value="Genomic_DNA"/>
</dbReference>
<dbReference type="PRINTS" id="PR00344">
    <property type="entry name" value="BCTRLSENSOR"/>
</dbReference>
<keyword evidence="5" id="KW-0808">Transferase</keyword>
<dbReference type="Pfam" id="PF02518">
    <property type="entry name" value="HATPase_c"/>
    <property type="match status" value="1"/>
</dbReference>
<dbReference type="CDD" id="cd00082">
    <property type="entry name" value="HisKA"/>
    <property type="match status" value="1"/>
</dbReference>
<dbReference type="InterPro" id="IPR003661">
    <property type="entry name" value="HisK_dim/P_dom"/>
</dbReference>
<dbReference type="Proteomes" id="UP000753196">
    <property type="component" value="Unassembled WGS sequence"/>
</dbReference>
<name>A0A932QXS2_9BACT</name>
<evidence type="ECO:0000313" key="5">
    <source>
        <dbReference type="EMBL" id="MBI3630737.1"/>
    </source>
</evidence>
<evidence type="ECO:0000259" key="4">
    <source>
        <dbReference type="PROSITE" id="PS50109"/>
    </source>
</evidence>
<dbReference type="SMART" id="SM00388">
    <property type="entry name" value="HisKA"/>
    <property type="match status" value="1"/>
</dbReference>
<dbReference type="Gene3D" id="3.30.565.10">
    <property type="entry name" value="Histidine kinase-like ATPase, C-terminal domain"/>
    <property type="match status" value="1"/>
</dbReference>
<dbReference type="PANTHER" id="PTHR45569">
    <property type="entry name" value="SENSOR PROTEIN KDPD"/>
    <property type="match status" value="1"/>
</dbReference>
<gene>
    <name evidence="5" type="ORF">HY221_00130</name>
</gene>
<comment type="catalytic activity">
    <reaction evidence="1">
        <text>ATP + protein L-histidine = ADP + protein N-phospho-L-histidine.</text>
        <dbReference type="EC" id="2.7.13.3"/>
    </reaction>
</comment>
<dbReference type="InterPro" id="IPR036097">
    <property type="entry name" value="HisK_dim/P_sf"/>
</dbReference>
<protein>
    <recommendedName>
        <fullName evidence="2">histidine kinase</fullName>
        <ecNumber evidence="2">2.7.13.3</ecNumber>
    </recommendedName>
</protein>
<dbReference type="Pfam" id="PF00512">
    <property type="entry name" value="HisKA"/>
    <property type="match status" value="1"/>
</dbReference>
<dbReference type="SUPFAM" id="SSF55874">
    <property type="entry name" value="ATPase domain of HSP90 chaperone/DNA topoisomerase II/histidine kinase"/>
    <property type="match status" value="1"/>
</dbReference>
<dbReference type="InterPro" id="IPR005467">
    <property type="entry name" value="His_kinase_dom"/>
</dbReference>
<dbReference type="InterPro" id="IPR003594">
    <property type="entry name" value="HATPase_dom"/>
</dbReference>
<dbReference type="EC" id="2.7.13.3" evidence="2"/>
<evidence type="ECO:0000313" key="6">
    <source>
        <dbReference type="Proteomes" id="UP000753196"/>
    </source>
</evidence>
<dbReference type="PROSITE" id="PS50109">
    <property type="entry name" value="HIS_KIN"/>
    <property type="match status" value="1"/>
</dbReference>